<dbReference type="Pfam" id="PF10779">
    <property type="entry name" value="XhlA"/>
    <property type="match status" value="1"/>
</dbReference>
<comment type="caution">
    <text evidence="2">The sequence shown here is derived from an EMBL/GenBank/DDBJ whole genome shotgun (WGS) entry which is preliminary data.</text>
</comment>
<keyword evidence="3" id="KW-1185">Reference proteome</keyword>
<keyword evidence="1" id="KW-0812">Transmembrane</keyword>
<keyword evidence="1" id="KW-1133">Transmembrane helix</keyword>
<keyword evidence="1" id="KW-0472">Membrane</keyword>
<dbReference type="RefSeq" id="WP_052679681.1">
    <property type="nucleotide sequence ID" value="NZ_JABRWL010000006.1"/>
</dbReference>
<dbReference type="InterPro" id="IPR019715">
    <property type="entry name" value="Haemolysin_XhlA"/>
</dbReference>
<evidence type="ECO:0000313" key="3">
    <source>
        <dbReference type="Proteomes" id="UP001155820"/>
    </source>
</evidence>
<proteinExistence type="predicted"/>
<evidence type="ECO:0000256" key="1">
    <source>
        <dbReference type="SAM" id="Phobius"/>
    </source>
</evidence>
<dbReference type="AlphaFoldDB" id="A0AA44EQY7"/>
<gene>
    <name evidence="2" type="ORF">FOB26_27810</name>
</gene>
<organism evidence="2 3">
    <name type="scientific">Agrobacterium pusense</name>
    <dbReference type="NCBI Taxonomy" id="648995"/>
    <lineage>
        <taxon>Bacteria</taxon>
        <taxon>Pseudomonadati</taxon>
        <taxon>Pseudomonadota</taxon>
        <taxon>Alphaproteobacteria</taxon>
        <taxon>Hyphomicrobiales</taxon>
        <taxon>Rhizobiaceae</taxon>
        <taxon>Rhizobium/Agrobacterium group</taxon>
        <taxon>Agrobacterium</taxon>
    </lineage>
</organism>
<dbReference type="EMBL" id="JABRWM010000006">
    <property type="protein sequence ID" value="NRF22864.1"/>
    <property type="molecule type" value="Genomic_DNA"/>
</dbReference>
<evidence type="ECO:0000313" key="2">
    <source>
        <dbReference type="EMBL" id="NRF22864.1"/>
    </source>
</evidence>
<accession>A0AA44EQY7</accession>
<reference evidence="2" key="1">
    <citation type="submission" date="2019-07" db="EMBL/GenBank/DDBJ databases">
        <title>FDA dAtabase for Regulatory Grade micrObial Sequences (FDA-ARGOS): Supporting development and validation of Infectious Disease Dx tests.</title>
        <authorList>
            <person name="Bachman M."/>
            <person name="Young C."/>
            <person name="Tallon L."/>
            <person name="Sadzewicz L."/>
            <person name="Vavikolanu K."/>
            <person name="Mehta A."/>
            <person name="Aluvathingal J."/>
            <person name="Nadendla S."/>
            <person name="Nandy P."/>
            <person name="Geyer C."/>
            <person name="Yan Y."/>
            <person name="Sichtig H."/>
        </authorList>
    </citation>
    <scope>NUCLEOTIDE SEQUENCE</scope>
    <source>
        <strain evidence="2">FDAARGOS_618</strain>
    </source>
</reference>
<name>A0AA44EQY7_9HYPH</name>
<protein>
    <submittedName>
        <fullName evidence="2">Hemolysin XhlA family protein</fullName>
    </submittedName>
</protein>
<dbReference type="Proteomes" id="UP001155820">
    <property type="component" value="Unassembled WGS sequence"/>
</dbReference>
<sequence length="80" mass="9035">MTELNLQSARTEKAHDRLDVVEKRVNDLEKHSAVTDERMNSIQKSLGKIDNNTSWIIRLIIGGIILAIMTFLVKGGFNVQ</sequence>
<feature type="transmembrane region" description="Helical" evidence="1">
    <location>
        <begin position="55"/>
        <end position="73"/>
    </location>
</feature>